<dbReference type="STRING" id="1777138.AWB77_04275"/>
<reference evidence="2" key="1">
    <citation type="submission" date="2016-01" db="EMBL/GenBank/DDBJ databases">
        <authorList>
            <person name="Peeters C."/>
        </authorList>
    </citation>
    <scope>NUCLEOTIDE SEQUENCE</scope>
    <source>
        <strain evidence="2">LMG 29320</strain>
    </source>
</reference>
<accession>A0A158CLX2</accession>
<dbReference type="Pfam" id="PF18847">
    <property type="entry name" value="LPD29"/>
    <property type="match status" value="1"/>
</dbReference>
<evidence type="ECO:0000313" key="3">
    <source>
        <dbReference type="Proteomes" id="UP000054903"/>
    </source>
</evidence>
<dbReference type="OrthoDB" id="9132873at2"/>
<evidence type="ECO:0000313" key="2">
    <source>
        <dbReference type="EMBL" id="SAK83355.1"/>
    </source>
</evidence>
<evidence type="ECO:0000259" key="1">
    <source>
        <dbReference type="Pfam" id="PF18847"/>
    </source>
</evidence>
<keyword evidence="3" id="KW-1185">Reference proteome</keyword>
<dbReference type="Proteomes" id="UP000054903">
    <property type="component" value="Unassembled WGS sequence"/>
</dbReference>
<dbReference type="AlphaFoldDB" id="A0A158CLX2"/>
<dbReference type="RefSeq" id="WP_063936531.1">
    <property type="nucleotide sequence ID" value="NZ_FCNX02000011.1"/>
</dbReference>
<protein>
    <recommendedName>
        <fullName evidence="1">Large polyvalent protein associated domain-containing protein</fullName>
    </recommendedName>
</protein>
<feature type="domain" description="Large polyvalent protein associated" evidence="1">
    <location>
        <begin position="7"/>
        <end position="98"/>
    </location>
</feature>
<comment type="caution">
    <text evidence="2">The sequence shown here is derived from an EMBL/GenBank/DDBJ whole genome shotgun (WGS) entry which is preliminary data.</text>
</comment>
<sequence length="209" mass="22943">MVTKHFTCAETATLIRQSLAEAFKGVKFSVRSRTYSGGASIYVSWTDGPNAAQVEAITGGFKAAYFDSLIDYQGSIYHMMDGQQVCFGADHIAMVRQHSDAAIQCAIDRVYRRYKGNFTENGLIAPTVDQFRSGEFYRVQPSGLHWDGASSVQTMIHAVLAKQSDRLKVTQSTIALRKFVTHDDGYSRAHGEGFCAVRAIGPVGIVDTD</sequence>
<proteinExistence type="predicted"/>
<name>A0A158CLX2_9BURK</name>
<organism evidence="2 3">
    <name type="scientific">Caballeronia fortuita</name>
    <dbReference type="NCBI Taxonomy" id="1777138"/>
    <lineage>
        <taxon>Bacteria</taxon>
        <taxon>Pseudomonadati</taxon>
        <taxon>Pseudomonadota</taxon>
        <taxon>Betaproteobacteria</taxon>
        <taxon>Burkholderiales</taxon>
        <taxon>Burkholderiaceae</taxon>
        <taxon>Caballeronia</taxon>
    </lineage>
</organism>
<dbReference type="EMBL" id="FCNX02000011">
    <property type="protein sequence ID" value="SAK83355.1"/>
    <property type="molecule type" value="Genomic_DNA"/>
</dbReference>
<gene>
    <name evidence="2" type="ORF">AWB77_04275</name>
</gene>
<dbReference type="InterPro" id="IPR041311">
    <property type="entry name" value="LPD29"/>
</dbReference>